<protein>
    <submittedName>
        <fullName evidence="2">Uncharacterized protein</fullName>
    </submittedName>
</protein>
<dbReference type="EMBL" id="JANIEX010001390">
    <property type="protein sequence ID" value="KAJ3558555.1"/>
    <property type="molecule type" value="Genomic_DNA"/>
</dbReference>
<reference evidence="2" key="1">
    <citation type="submission" date="2022-07" db="EMBL/GenBank/DDBJ databases">
        <title>Genome Sequence of Leucocoprinus birnbaumii.</title>
        <authorList>
            <person name="Buettner E."/>
        </authorList>
    </citation>
    <scope>NUCLEOTIDE SEQUENCE</scope>
    <source>
        <strain evidence="2">VT141</strain>
    </source>
</reference>
<accession>A0AAD5YQX0</accession>
<keyword evidence="3" id="KW-1185">Reference proteome</keyword>
<comment type="caution">
    <text evidence="2">The sequence shown here is derived from an EMBL/GenBank/DDBJ whole genome shotgun (WGS) entry which is preliminary data.</text>
</comment>
<dbReference type="Proteomes" id="UP001213000">
    <property type="component" value="Unassembled WGS sequence"/>
</dbReference>
<evidence type="ECO:0000313" key="3">
    <source>
        <dbReference type="Proteomes" id="UP001213000"/>
    </source>
</evidence>
<name>A0AAD5YQX0_9AGAR</name>
<dbReference type="AlphaFoldDB" id="A0AAD5YQX0"/>
<gene>
    <name evidence="2" type="ORF">NP233_g11488</name>
</gene>
<evidence type="ECO:0000256" key="1">
    <source>
        <dbReference type="SAM" id="MobiDB-lite"/>
    </source>
</evidence>
<organism evidence="2 3">
    <name type="scientific">Leucocoprinus birnbaumii</name>
    <dbReference type="NCBI Taxonomy" id="56174"/>
    <lineage>
        <taxon>Eukaryota</taxon>
        <taxon>Fungi</taxon>
        <taxon>Dikarya</taxon>
        <taxon>Basidiomycota</taxon>
        <taxon>Agaricomycotina</taxon>
        <taxon>Agaricomycetes</taxon>
        <taxon>Agaricomycetidae</taxon>
        <taxon>Agaricales</taxon>
        <taxon>Agaricineae</taxon>
        <taxon>Agaricaceae</taxon>
        <taxon>Leucocoprinus</taxon>
    </lineage>
</organism>
<proteinExistence type="predicted"/>
<evidence type="ECO:0000313" key="2">
    <source>
        <dbReference type="EMBL" id="KAJ3558555.1"/>
    </source>
</evidence>
<sequence>MTQLTEIPHVTSFATYASRNPRLPTIEPAPPKKKSVYDKQSIEVSRVIREQKQNAFVADLEAFHEAQDNSIKVLASKYNRKFAYMSKLLKHQSFYRRKRGANLWNAKVAFKAKELNEGKPPGERAAPSAIREAVKNDPALANMTDEEKAALKKKFDDEQKKKKNGARINNKAATLDYNHTVDNIENEMKALENRTGINAFGFFTRGHVNDTMQPAWVASSPGCMSFLPETMQTTAGEMGRHFELWACTKTDTKARNELGRLQSECSEMIVQRLREITNRRNAMMSYQYYETDIQARYDVELKGWPEMIEFRAPGKITTMYEIRTLHAALCSGQCYWKVMAQGAVAALAKKLQQNPVKKTRQSRKRKNDENVAPAGNAEGDKEGSKRKRRAAPKSRAMVGDDE</sequence>
<feature type="region of interest" description="Disordered" evidence="1">
    <location>
        <begin position="351"/>
        <end position="402"/>
    </location>
</feature>